<dbReference type="PANTHER" id="PTHR12341:SF73">
    <property type="entry name" value="XRN1 N-TERMINAL DOMAIN-CONTAINING PROTEIN"/>
    <property type="match status" value="1"/>
</dbReference>
<protein>
    <recommendedName>
        <fullName evidence="2">Xrn1 N-terminal domain-containing protein</fullName>
    </recommendedName>
</protein>
<dbReference type="Pfam" id="PF03159">
    <property type="entry name" value="XRN_N"/>
    <property type="match status" value="1"/>
</dbReference>
<feature type="region of interest" description="Disordered" evidence="1">
    <location>
        <begin position="628"/>
        <end position="650"/>
    </location>
</feature>
<dbReference type="InterPro" id="IPR027073">
    <property type="entry name" value="5_3_exoribonuclease"/>
</dbReference>
<feature type="region of interest" description="Disordered" evidence="1">
    <location>
        <begin position="790"/>
        <end position="852"/>
    </location>
</feature>
<dbReference type="InterPro" id="IPR004859">
    <property type="entry name" value="Xrn1_N"/>
</dbReference>
<accession>G0TW13</accession>
<sequence>MGILGLRKFIDSASCTKFLPAPGEEEECVVTPCATGHWEHRERRTMPSSLPTEMESASTSASAAHVDHVLVDLNCIVHSCFRQSTLSTSVATKRDLIQSVLKRLEFLLTRVAIPSVSLTICIDGPAPLAKLQTQRLRRRQVGLLSASGLQLTTLAITPGSLFLVELENALAAQFKLNGGRGFLHRYIPVFLHGSTVDGEGEAKVARALAYLATAGFSHRNDGQYSPNDTVVVIGNDIDLTLTCMGATQYHNLFIVGPSSMQLINVSEIIYRWLRNGIQSDLGQSCREFVVTAEHLASVRIDFVFLFLLNGGDHYVGAGEVAHVLWRRYRLARGASNMQRCLVSDDLTSVDVDFLAEVLQSADYTGEADAKVGMELLRATLWSLKTTVTGVCPDYWFIPSTAEMGGAGGPNLAHARAAVAFCQRKRRPIHFVEDKVDKTRKERSLSNGKRAGNSKKCVGDDSADKPDATKPLTPLETFIALMPTEASLPSSISKALRSSHKYDDIIRSLLGSHDTYVVADAARRAVQAAEDHLTISERCMRDFTNPVQINVRQLPRRLSRHEQHRMIAARGAWSRNESMPVVQRISMPVIFQYLNVEYPSHVSALLFFSPFHSQDTECNGAPVADDEECAIKPENKSNKSETTKNVIKDSRLRASAQVREASCCRETSGEVCVEGSKTGEGKSPVESKSSRSRPRSSQSSNAVRSIPVRVGVKQGSSATGNSGEMIFETSDVRTRGGRRRKADDKQGDNLRQQHSAQHGCAIESEEDARCHLLRGNDKGFLDEIKKFLGDKKPLQSLLDGDGVSKRNRKRRRNRITKAHGVSDSQPADAPPGSSEVDQKRKKERLSSPSKSGK</sequence>
<dbReference type="GO" id="GO:0003723">
    <property type="term" value="F:RNA binding"/>
    <property type="evidence" value="ECO:0007669"/>
    <property type="project" value="TreeGrafter"/>
</dbReference>
<feature type="region of interest" description="Disordered" evidence="1">
    <location>
        <begin position="432"/>
        <end position="469"/>
    </location>
</feature>
<dbReference type="Gene3D" id="3.40.50.12390">
    <property type="match status" value="1"/>
</dbReference>
<feature type="compositionally biased region" description="Basic and acidic residues" evidence="1">
    <location>
        <begin position="432"/>
        <end position="443"/>
    </location>
</feature>
<dbReference type="VEuPathDB" id="TriTrypDB:TvY486_0503300"/>
<feature type="region of interest" description="Disordered" evidence="1">
    <location>
        <begin position="672"/>
        <end position="760"/>
    </location>
</feature>
<feature type="domain" description="Xrn1 N-terminal" evidence="2">
    <location>
        <begin position="60"/>
        <end position="248"/>
    </location>
</feature>
<proteinExistence type="predicted"/>
<evidence type="ECO:0000313" key="3">
    <source>
        <dbReference type="EMBL" id="CCC48129.1"/>
    </source>
</evidence>
<dbReference type="EMBL" id="HE573021">
    <property type="protein sequence ID" value="CCC48129.1"/>
    <property type="molecule type" value="Genomic_DNA"/>
</dbReference>
<name>G0TW13_TRYVY</name>
<feature type="compositionally biased region" description="Basic and acidic residues" evidence="1">
    <location>
        <begin position="456"/>
        <end position="467"/>
    </location>
</feature>
<feature type="compositionally biased region" description="Basic and acidic residues" evidence="1">
    <location>
        <begin position="676"/>
        <end position="688"/>
    </location>
</feature>
<feature type="compositionally biased region" description="Basic residues" evidence="1">
    <location>
        <begin position="804"/>
        <end position="816"/>
    </location>
</feature>
<dbReference type="GO" id="GO:0004534">
    <property type="term" value="F:5'-3' RNA exonuclease activity"/>
    <property type="evidence" value="ECO:0007669"/>
    <property type="project" value="TreeGrafter"/>
</dbReference>
<dbReference type="GO" id="GO:0005634">
    <property type="term" value="C:nucleus"/>
    <property type="evidence" value="ECO:0007669"/>
    <property type="project" value="TreeGrafter"/>
</dbReference>
<evidence type="ECO:0000256" key="1">
    <source>
        <dbReference type="SAM" id="MobiDB-lite"/>
    </source>
</evidence>
<organism evidence="3">
    <name type="scientific">Trypanosoma vivax (strain Y486)</name>
    <dbReference type="NCBI Taxonomy" id="1055687"/>
    <lineage>
        <taxon>Eukaryota</taxon>
        <taxon>Discoba</taxon>
        <taxon>Euglenozoa</taxon>
        <taxon>Kinetoplastea</taxon>
        <taxon>Metakinetoplastina</taxon>
        <taxon>Trypanosomatida</taxon>
        <taxon>Trypanosomatidae</taxon>
        <taxon>Trypanosoma</taxon>
        <taxon>Duttonella</taxon>
    </lineage>
</organism>
<dbReference type="PANTHER" id="PTHR12341">
    <property type="entry name" value="5'-&gt;3' EXORIBONUCLEASE"/>
    <property type="match status" value="1"/>
</dbReference>
<gene>
    <name evidence="3" type="ORF">TVY486_0503300</name>
</gene>
<evidence type="ECO:0000259" key="2">
    <source>
        <dbReference type="Pfam" id="PF03159"/>
    </source>
</evidence>
<dbReference type="AlphaFoldDB" id="G0TW13"/>
<reference evidence="3" key="1">
    <citation type="journal article" date="2012" name="Proc. Natl. Acad. Sci. U.S.A.">
        <title>Antigenic diversity is generated by distinct evolutionary mechanisms in African trypanosome species.</title>
        <authorList>
            <person name="Jackson A.P."/>
            <person name="Berry A."/>
            <person name="Aslett M."/>
            <person name="Allison H.C."/>
            <person name="Burton P."/>
            <person name="Vavrova-Anderson J."/>
            <person name="Brown R."/>
            <person name="Browne H."/>
            <person name="Corton N."/>
            <person name="Hauser H."/>
            <person name="Gamble J."/>
            <person name="Gilderthorp R."/>
            <person name="Marcello L."/>
            <person name="McQuillan J."/>
            <person name="Otto T.D."/>
            <person name="Quail M.A."/>
            <person name="Sanders M.J."/>
            <person name="van Tonder A."/>
            <person name="Ginger M.L."/>
            <person name="Field M.C."/>
            <person name="Barry J.D."/>
            <person name="Hertz-Fowler C."/>
            <person name="Berriman M."/>
        </authorList>
    </citation>
    <scope>NUCLEOTIDE SEQUENCE</scope>
    <source>
        <strain evidence="3">Y486</strain>
    </source>
</reference>
<dbReference type="GO" id="GO:0000956">
    <property type="term" value="P:nuclear-transcribed mRNA catabolic process"/>
    <property type="evidence" value="ECO:0007669"/>
    <property type="project" value="TreeGrafter"/>
</dbReference>